<gene>
    <name evidence="2" type="ORF">DPMN_098699</name>
</gene>
<keyword evidence="1" id="KW-0732">Signal</keyword>
<keyword evidence="3" id="KW-1185">Reference proteome</keyword>
<feature type="chain" id="PRO_5038767321" evidence="1">
    <location>
        <begin position="20"/>
        <end position="100"/>
    </location>
</feature>
<proteinExistence type="predicted"/>
<sequence length="100" mass="10535">MIRALHLFALVAFVAYVSAFCTTDADCPTGVCGHGEVNSCLLVNGAGGGNGEKQCKCVHHKKRADECQTNSDCAHTSCPHGKHHACLQHGSTGEKYCDCA</sequence>
<protein>
    <submittedName>
        <fullName evidence="2">Uncharacterized protein</fullName>
    </submittedName>
</protein>
<dbReference type="EMBL" id="JAIWYP010000003">
    <property type="protein sequence ID" value="KAH3856119.1"/>
    <property type="molecule type" value="Genomic_DNA"/>
</dbReference>
<reference evidence="2" key="1">
    <citation type="journal article" date="2019" name="bioRxiv">
        <title>The Genome of the Zebra Mussel, Dreissena polymorpha: A Resource for Invasive Species Research.</title>
        <authorList>
            <person name="McCartney M.A."/>
            <person name="Auch B."/>
            <person name="Kono T."/>
            <person name="Mallez S."/>
            <person name="Zhang Y."/>
            <person name="Obille A."/>
            <person name="Becker A."/>
            <person name="Abrahante J.E."/>
            <person name="Garbe J."/>
            <person name="Badalamenti J.P."/>
            <person name="Herman A."/>
            <person name="Mangelson H."/>
            <person name="Liachko I."/>
            <person name="Sullivan S."/>
            <person name="Sone E.D."/>
            <person name="Koren S."/>
            <person name="Silverstein K.A.T."/>
            <person name="Beckman K.B."/>
            <person name="Gohl D.M."/>
        </authorList>
    </citation>
    <scope>NUCLEOTIDE SEQUENCE</scope>
    <source>
        <strain evidence="2">Duluth1</strain>
        <tissue evidence="2">Whole animal</tissue>
    </source>
</reference>
<dbReference type="AlphaFoldDB" id="A0A9D4LE45"/>
<dbReference type="Proteomes" id="UP000828390">
    <property type="component" value="Unassembled WGS sequence"/>
</dbReference>
<organism evidence="2 3">
    <name type="scientific">Dreissena polymorpha</name>
    <name type="common">Zebra mussel</name>
    <name type="synonym">Mytilus polymorpha</name>
    <dbReference type="NCBI Taxonomy" id="45954"/>
    <lineage>
        <taxon>Eukaryota</taxon>
        <taxon>Metazoa</taxon>
        <taxon>Spiralia</taxon>
        <taxon>Lophotrochozoa</taxon>
        <taxon>Mollusca</taxon>
        <taxon>Bivalvia</taxon>
        <taxon>Autobranchia</taxon>
        <taxon>Heteroconchia</taxon>
        <taxon>Euheterodonta</taxon>
        <taxon>Imparidentia</taxon>
        <taxon>Neoheterodontei</taxon>
        <taxon>Myida</taxon>
        <taxon>Dreissenoidea</taxon>
        <taxon>Dreissenidae</taxon>
        <taxon>Dreissena</taxon>
    </lineage>
</organism>
<name>A0A9D4LE45_DREPO</name>
<evidence type="ECO:0000256" key="1">
    <source>
        <dbReference type="SAM" id="SignalP"/>
    </source>
</evidence>
<evidence type="ECO:0000313" key="2">
    <source>
        <dbReference type="EMBL" id="KAH3856119.1"/>
    </source>
</evidence>
<reference evidence="2" key="2">
    <citation type="submission" date="2020-11" db="EMBL/GenBank/DDBJ databases">
        <authorList>
            <person name="McCartney M.A."/>
            <person name="Auch B."/>
            <person name="Kono T."/>
            <person name="Mallez S."/>
            <person name="Becker A."/>
            <person name="Gohl D.M."/>
            <person name="Silverstein K.A.T."/>
            <person name="Koren S."/>
            <person name="Bechman K.B."/>
            <person name="Herman A."/>
            <person name="Abrahante J.E."/>
            <person name="Garbe J."/>
        </authorList>
    </citation>
    <scope>NUCLEOTIDE SEQUENCE</scope>
    <source>
        <strain evidence="2">Duluth1</strain>
        <tissue evidence="2">Whole animal</tissue>
    </source>
</reference>
<accession>A0A9D4LE45</accession>
<comment type="caution">
    <text evidence="2">The sequence shown here is derived from an EMBL/GenBank/DDBJ whole genome shotgun (WGS) entry which is preliminary data.</text>
</comment>
<feature type="signal peptide" evidence="1">
    <location>
        <begin position="1"/>
        <end position="19"/>
    </location>
</feature>
<evidence type="ECO:0000313" key="3">
    <source>
        <dbReference type="Proteomes" id="UP000828390"/>
    </source>
</evidence>